<name>A0A165MMR6_9AGAM</name>
<proteinExistence type="predicted"/>
<dbReference type="OrthoDB" id="3133286at2759"/>
<dbReference type="EMBL" id="KV425673">
    <property type="protein sequence ID" value="KZT18539.1"/>
    <property type="molecule type" value="Genomic_DNA"/>
</dbReference>
<sequence length="238" mass="26949">MSLSLATQISTPARPTVQELRTVARIAIDILYNKHGYNCYVVSDLACNLWGANKVPSDVDICFMPNSESDDAEHMKELLVDADSRFFLNSPKDPSAPHYVLYLHLGGEMHCKVDVTVSTLFEIAQHQVEMVDGIRVMPLVPLIMAKLKAWNDHRDASNERMRFKQWNDVDHIKNLLRIAAGRELRMKGWMKAWPDTVPKGLLNASKKRTQTFISSFPILSTIDDAKAVGLLGREWMNV</sequence>
<organism evidence="1 2">
    <name type="scientific">Neolentinus lepideus HHB14362 ss-1</name>
    <dbReference type="NCBI Taxonomy" id="1314782"/>
    <lineage>
        <taxon>Eukaryota</taxon>
        <taxon>Fungi</taxon>
        <taxon>Dikarya</taxon>
        <taxon>Basidiomycota</taxon>
        <taxon>Agaricomycotina</taxon>
        <taxon>Agaricomycetes</taxon>
        <taxon>Gloeophyllales</taxon>
        <taxon>Gloeophyllaceae</taxon>
        <taxon>Neolentinus</taxon>
    </lineage>
</organism>
<keyword evidence="2" id="KW-1185">Reference proteome</keyword>
<gene>
    <name evidence="1" type="ORF">NEOLEDRAFT_1184174</name>
</gene>
<dbReference type="AlphaFoldDB" id="A0A165MMR6"/>
<protein>
    <recommendedName>
        <fullName evidence="3">Nucleotidyltransferase</fullName>
    </recommendedName>
</protein>
<evidence type="ECO:0000313" key="2">
    <source>
        <dbReference type="Proteomes" id="UP000076761"/>
    </source>
</evidence>
<evidence type="ECO:0008006" key="3">
    <source>
        <dbReference type="Google" id="ProtNLM"/>
    </source>
</evidence>
<dbReference type="Proteomes" id="UP000076761">
    <property type="component" value="Unassembled WGS sequence"/>
</dbReference>
<dbReference type="InParanoid" id="A0A165MMR6"/>
<evidence type="ECO:0000313" key="1">
    <source>
        <dbReference type="EMBL" id="KZT18539.1"/>
    </source>
</evidence>
<reference evidence="1 2" key="1">
    <citation type="journal article" date="2016" name="Mol. Biol. Evol.">
        <title>Comparative Genomics of Early-Diverging Mushroom-Forming Fungi Provides Insights into the Origins of Lignocellulose Decay Capabilities.</title>
        <authorList>
            <person name="Nagy L.G."/>
            <person name="Riley R."/>
            <person name="Tritt A."/>
            <person name="Adam C."/>
            <person name="Daum C."/>
            <person name="Floudas D."/>
            <person name="Sun H."/>
            <person name="Yadav J.S."/>
            <person name="Pangilinan J."/>
            <person name="Larsson K.H."/>
            <person name="Matsuura K."/>
            <person name="Barry K."/>
            <person name="Labutti K."/>
            <person name="Kuo R."/>
            <person name="Ohm R.A."/>
            <person name="Bhattacharya S.S."/>
            <person name="Shirouzu T."/>
            <person name="Yoshinaga Y."/>
            <person name="Martin F.M."/>
            <person name="Grigoriev I.V."/>
            <person name="Hibbett D.S."/>
        </authorList>
    </citation>
    <scope>NUCLEOTIDE SEQUENCE [LARGE SCALE GENOMIC DNA]</scope>
    <source>
        <strain evidence="1 2">HHB14362 ss-1</strain>
    </source>
</reference>
<accession>A0A165MMR6</accession>